<organism evidence="2 3">
    <name type="scientific">Fervidicella metallireducens AeB</name>
    <dbReference type="NCBI Taxonomy" id="1403537"/>
    <lineage>
        <taxon>Bacteria</taxon>
        <taxon>Bacillati</taxon>
        <taxon>Bacillota</taxon>
        <taxon>Clostridia</taxon>
        <taxon>Eubacteriales</taxon>
        <taxon>Clostridiaceae</taxon>
        <taxon>Fervidicella</taxon>
    </lineage>
</organism>
<dbReference type="EMBL" id="AZQP01000135">
    <property type="protein sequence ID" value="EYE87127.1"/>
    <property type="molecule type" value="Genomic_DNA"/>
</dbReference>
<dbReference type="NCBIfam" id="TIGR03510">
    <property type="entry name" value="XapX"/>
    <property type="match status" value="1"/>
</dbReference>
<dbReference type="RefSeq" id="WP_035382063.1">
    <property type="nucleotide sequence ID" value="NZ_AZQP01000135.1"/>
</dbReference>
<keyword evidence="1" id="KW-0472">Membrane</keyword>
<keyword evidence="3" id="KW-1185">Reference proteome</keyword>
<name>A0A017RR65_9CLOT</name>
<dbReference type="Pfam" id="PF07235">
    <property type="entry name" value="DUF1427"/>
    <property type="match status" value="1"/>
</dbReference>
<keyword evidence="1" id="KW-1133">Transmembrane helix</keyword>
<evidence type="ECO:0000313" key="3">
    <source>
        <dbReference type="Proteomes" id="UP000019681"/>
    </source>
</evidence>
<dbReference type="AlphaFoldDB" id="A0A017RR65"/>
<proteinExistence type="predicted"/>
<feature type="transmembrane region" description="Helical" evidence="1">
    <location>
        <begin position="31"/>
        <end position="50"/>
    </location>
</feature>
<protein>
    <submittedName>
        <fullName evidence="2">XapX domain-containing protein</fullName>
    </submittedName>
</protein>
<dbReference type="InterPro" id="IPR009872">
    <property type="entry name" value="DUF1427"/>
</dbReference>
<gene>
    <name evidence="2" type="ORF">Q428_15145</name>
</gene>
<accession>A0A017RR65</accession>
<evidence type="ECO:0000313" key="2">
    <source>
        <dbReference type="EMBL" id="EYE87127.1"/>
    </source>
</evidence>
<reference evidence="2 3" key="1">
    <citation type="journal article" date="2014" name="Genome Announc.">
        <title>Draft Genome Sequence of Fervidicella metallireducens Strain AeBT, an Iron-Reducing Thermoanaerobe from the Great Artesian Basin.</title>
        <authorList>
            <person name="Patel B.K."/>
        </authorList>
    </citation>
    <scope>NUCLEOTIDE SEQUENCE [LARGE SCALE GENOMIC DNA]</scope>
    <source>
        <strain evidence="2 3">AeB</strain>
    </source>
</reference>
<evidence type="ECO:0000256" key="1">
    <source>
        <dbReference type="SAM" id="Phobius"/>
    </source>
</evidence>
<dbReference type="Proteomes" id="UP000019681">
    <property type="component" value="Unassembled WGS sequence"/>
</dbReference>
<dbReference type="InterPro" id="IPR020017">
    <property type="entry name" value="XapX_domain"/>
</dbReference>
<sequence length="52" mass="5426">MKILLLSTLAGMIIGAIFKKLRLPLPAPPTLAGVMGILGVLLGSMVAKLVHF</sequence>
<keyword evidence="1" id="KW-0812">Transmembrane</keyword>
<comment type="caution">
    <text evidence="2">The sequence shown here is derived from an EMBL/GenBank/DDBJ whole genome shotgun (WGS) entry which is preliminary data.</text>
</comment>